<evidence type="ECO:0000313" key="4">
    <source>
        <dbReference type="Proteomes" id="UP000295710"/>
    </source>
</evidence>
<evidence type="ECO:0000256" key="1">
    <source>
        <dbReference type="ARBA" id="ARBA00008007"/>
    </source>
</evidence>
<dbReference type="InterPro" id="IPR044005">
    <property type="entry name" value="DZR_2"/>
</dbReference>
<protein>
    <submittedName>
        <fullName evidence="3">ComF family protein</fullName>
    </submittedName>
</protein>
<dbReference type="Gene3D" id="3.40.50.2020">
    <property type="match status" value="1"/>
</dbReference>
<reference evidence="3 4" key="1">
    <citation type="journal article" date="2016" name="Nat. Microbiol.">
        <title>The Mouse Intestinal Bacterial Collection (miBC) provides host-specific insight into cultured diversity and functional potential of the gut microbiota.</title>
        <authorList>
            <person name="Lagkouvardos I."/>
            <person name="Pukall R."/>
            <person name="Abt B."/>
            <person name="Foesel B.U."/>
            <person name="Meier-Kolthoff J.P."/>
            <person name="Kumar N."/>
            <person name="Bresciani A."/>
            <person name="Martinez I."/>
            <person name="Just S."/>
            <person name="Ziegler C."/>
            <person name="Brugiroux S."/>
            <person name="Garzetti D."/>
            <person name="Wenning M."/>
            <person name="Bui T.P."/>
            <person name="Wang J."/>
            <person name="Hugenholtz F."/>
            <person name="Plugge C.M."/>
            <person name="Peterson D.A."/>
            <person name="Hornef M.W."/>
            <person name="Baines J.F."/>
            <person name="Smidt H."/>
            <person name="Walter J."/>
            <person name="Kristiansen K."/>
            <person name="Nielsen H.B."/>
            <person name="Haller D."/>
            <person name="Overmann J."/>
            <person name="Stecher B."/>
            <person name="Clavel T."/>
        </authorList>
    </citation>
    <scope>NUCLEOTIDE SEQUENCE [LARGE SCALE GENOMIC DNA]</scope>
    <source>
        <strain evidence="3 4">DSM 28560</strain>
    </source>
</reference>
<dbReference type="Proteomes" id="UP000295710">
    <property type="component" value="Unassembled WGS sequence"/>
</dbReference>
<dbReference type="Pfam" id="PF18912">
    <property type="entry name" value="DZR_2"/>
    <property type="match status" value="1"/>
</dbReference>
<comment type="caution">
    <text evidence="3">The sequence shown here is derived from an EMBL/GenBank/DDBJ whole genome shotgun (WGS) entry which is preliminary data.</text>
</comment>
<dbReference type="PANTHER" id="PTHR47505">
    <property type="entry name" value="DNA UTILIZATION PROTEIN YHGH"/>
    <property type="match status" value="1"/>
</dbReference>
<name>A0A4R4FE35_9FIRM</name>
<evidence type="ECO:0000313" key="3">
    <source>
        <dbReference type="EMBL" id="TDA20926.1"/>
    </source>
</evidence>
<dbReference type="PANTHER" id="PTHR47505:SF1">
    <property type="entry name" value="DNA UTILIZATION PROTEIN YHGH"/>
    <property type="match status" value="1"/>
</dbReference>
<dbReference type="InterPro" id="IPR051910">
    <property type="entry name" value="ComF/GntX_DNA_util-trans"/>
</dbReference>
<proteinExistence type="inferred from homology"/>
<dbReference type="InterPro" id="IPR000836">
    <property type="entry name" value="PRTase_dom"/>
</dbReference>
<sequence length="235" mass="26598">MKDVKALSLFWPDTCPFCGKVWRGGACPACLAAVKRLEVKEPRCMQCGKPVRRAEEEYCRDCSHTYHHYDRGRSIWLHKPPVSNSIYRFKYQNQRNYGSYYANKMTEHCGTFIKACNPYLIVPIPLHPGRRRKRGYNQAEVLADCLGKLTDIRVDGKGLARIRSSSPQKLLGSRERKQNMQGAFAVTGRFVPVPSVLLVDDIYTTGNTIDAAAEILKKSGVQNVYFLTISIGQGY</sequence>
<dbReference type="SUPFAM" id="SSF53271">
    <property type="entry name" value="PRTase-like"/>
    <property type="match status" value="1"/>
</dbReference>
<gene>
    <name evidence="3" type="ORF">E1963_14210</name>
</gene>
<dbReference type="EMBL" id="SMMX01000013">
    <property type="protein sequence ID" value="TDA20926.1"/>
    <property type="molecule type" value="Genomic_DNA"/>
</dbReference>
<keyword evidence="4" id="KW-1185">Reference proteome</keyword>
<accession>A0A4R4FE35</accession>
<dbReference type="AlphaFoldDB" id="A0A4R4FE35"/>
<comment type="similarity">
    <text evidence="1">Belongs to the ComF/GntX family.</text>
</comment>
<dbReference type="CDD" id="cd06223">
    <property type="entry name" value="PRTases_typeI"/>
    <property type="match status" value="1"/>
</dbReference>
<evidence type="ECO:0000259" key="2">
    <source>
        <dbReference type="Pfam" id="PF18912"/>
    </source>
</evidence>
<organism evidence="3 4">
    <name type="scientific">Extibacter muris</name>
    <dbReference type="NCBI Taxonomy" id="1796622"/>
    <lineage>
        <taxon>Bacteria</taxon>
        <taxon>Bacillati</taxon>
        <taxon>Bacillota</taxon>
        <taxon>Clostridia</taxon>
        <taxon>Lachnospirales</taxon>
        <taxon>Lachnospiraceae</taxon>
        <taxon>Extibacter</taxon>
    </lineage>
</organism>
<feature type="domain" description="Double zinc ribbon" evidence="2">
    <location>
        <begin position="7"/>
        <end position="62"/>
    </location>
</feature>
<dbReference type="RefSeq" id="WP_132279209.1">
    <property type="nucleotide sequence ID" value="NZ_JAOBST010000011.1"/>
</dbReference>
<dbReference type="InterPro" id="IPR029057">
    <property type="entry name" value="PRTase-like"/>
</dbReference>